<gene>
    <name evidence="2" type="ORF">DERYTH_LOCUS18185</name>
</gene>
<accession>A0A9N9NRZ7</accession>
<dbReference type="InterPro" id="IPR050951">
    <property type="entry name" value="Retrovirus_Pol_polyprotein"/>
</dbReference>
<proteinExistence type="predicted"/>
<sequence length="189" mass="21634">MDFITNLPSSSGFDSIFVVVDRLTKMAHFIAYNKNVNTEQTARLIFQEVVRLHGAPEEIILDRGPQFASKFWKQLFKLLGMKVNLSSAYHPQMDGQSERVNQILKQYLCYTINYYQNDWAKLLSFAEFAYNNFTHLSTQTAPFLANYRFHLCFDVQSSVPASVPSAKTTVVHLQKIQEKLVDGLGAIQE</sequence>
<protein>
    <submittedName>
        <fullName evidence="2">10970_t:CDS:1</fullName>
    </submittedName>
</protein>
<dbReference type="Proteomes" id="UP000789405">
    <property type="component" value="Unassembled WGS sequence"/>
</dbReference>
<keyword evidence="3" id="KW-1185">Reference proteome</keyword>
<dbReference type="GO" id="GO:0005634">
    <property type="term" value="C:nucleus"/>
    <property type="evidence" value="ECO:0007669"/>
    <property type="project" value="UniProtKB-ARBA"/>
</dbReference>
<dbReference type="PANTHER" id="PTHR37984">
    <property type="entry name" value="PROTEIN CBG26694"/>
    <property type="match status" value="1"/>
</dbReference>
<comment type="caution">
    <text evidence="2">The sequence shown here is derived from an EMBL/GenBank/DDBJ whole genome shotgun (WGS) entry which is preliminary data.</text>
</comment>
<reference evidence="2" key="1">
    <citation type="submission" date="2021-06" db="EMBL/GenBank/DDBJ databases">
        <authorList>
            <person name="Kallberg Y."/>
            <person name="Tangrot J."/>
            <person name="Rosling A."/>
        </authorList>
    </citation>
    <scope>NUCLEOTIDE SEQUENCE</scope>
    <source>
        <strain evidence="2">MA453B</strain>
    </source>
</reference>
<evidence type="ECO:0000313" key="2">
    <source>
        <dbReference type="EMBL" id="CAG8765349.1"/>
    </source>
</evidence>
<dbReference type="InterPro" id="IPR012337">
    <property type="entry name" value="RNaseH-like_sf"/>
</dbReference>
<name>A0A9N9NRZ7_9GLOM</name>
<feature type="domain" description="Integrase catalytic" evidence="1">
    <location>
        <begin position="1"/>
        <end position="150"/>
    </location>
</feature>
<organism evidence="2 3">
    <name type="scientific">Dentiscutata erythropus</name>
    <dbReference type="NCBI Taxonomy" id="1348616"/>
    <lineage>
        <taxon>Eukaryota</taxon>
        <taxon>Fungi</taxon>
        <taxon>Fungi incertae sedis</taxon>
        <taxon>Mucoromycota</taxon>
        <taxon>Glomeromycotina</taxon>
        <taxon>Glomeromycetes</taxon>
        <taxon>Diversisporales</taxon>
        <taxon>Gigasporaceae</taxon>
        <taxon>Dentiscutata</taxon>
    </lineage>
</organism>
<evidence type="ECO:0000259" key="1">
    <source>
        <dbReference type="PROSITE" id="PS50994"/>
    </source>
</evidence>
<dbReference type="GO" id="GO:0015074">
    <property type="term" value="P:DNA integration"/>
    <property type="evidence" value="ECO:0007669"/>
    <property type="project" value="InterPro"/>
</dbReference>
<dbReference type="PANTHER" id="PTHR37984:SF5">
    <property type="entry name" value="PROTEIN NYNRIN-LIKE"/>
    <property type="match status" value="1"/>
</dbReference>
<dbReference type="PROSITE" id="PS50994">
    <property type="entry name" value="INTEGRASE"/>
    <property type="match status" value="1"/>
</dbReference>
<dbReference type="InterPro" id="IPR001584">
    <property type="entry name" value="Integrase_cat-core"/>
</dbReference>
<evidence type="ECO:0000313" key="3">
    <source>
        <dbReference type="Proteomes" id="UP000789405"/>
    </source>
</evidence>
<dbReference type="SUPFAM" id="SSF53098">
    <property type="entry name" value="Ribonuclease H-like"/>
    <property type="match status" value="1"/>
</dbReference>
<dbReference type="Pfam" id="PF00665">
    <property type="entry name" value="rve"/>
    <property type="match status" value="1"/>
</dbReference>
<dbReference type="Gene3D" id="3.30.420.10">
    <property type="entry name" value="Ribonuclease H-like superfamily/Ribonuclease H"/>
    <property type="match status" value="1"/>
</dbReference>
<dbReference type="GO" id="GO:0003676">
    <property type="term" value="F:nucleic acid binding"/>
    <property type="evidence" value="ECO:0007669"/>
    <property type="project" value="InterPro"/>
</dbReference>
<dbReference type="OrthoDB" id="2447315at2759"/>
<dbReference type="InterPro" id="IPR036397">
    <property type="entry name" value="RNaseH_sf"/>
</dbReference>
<dbReference type="AlphaFoldDB" id="A0A9N9NRZ7"/>
<dbReference type="EMBL" id="CAJVPY010018097">
    <property type="protein sequence ID" value="CAG8765349.1"/>
    <property type="molecule type" value="Genomic_DNA"/>
</dbReference>